<evidence type="ECO:0000313" key="4">
    <source>
        <dbReference type="Proteomes" id="UP001295684"/>
    </source>
</evidence>
<dbReference type="InterPro" id="IPR036322">
    <property type="entry name" value="WD40_repeat_dom_sf"/>
</dbReference>
<evidence type="ECO:0000313" key="3">
    <source>
        <dbReference type="EMBL" id="CAI2368730.1"/>
    </source>
</evidence>
<comment type="caution">
    <text evidence="3">The sequence shown here is derived from an EMBL/GenBank/DDBJ whole genome shotgun (WGS) entry which is preliminary data.</text>
</comment>
<feature type="compositionally biased region" description="Low complexity" evidence="2">
    <location>
        <begin position="1"/>
        <end position="19"/>
    </location>
</feature>
<dbReference type="SUPFAM" id="SSF50978">
    <property type="entry name" value="WD40 repeat-like"/>
    <property type="match status" value="1"/>
</dbReference>
<organism evidence="3 4">
    <name type="scientific">Euplotes crassus</name>
    <dbReference type="NCBI Taxonomy" id="5936"/>
    <lineage>
        <taxon>Eukaryota</taxon>
        <taxon>Sar</taxon>
        <taxon>Alveolata</taxon>
        <taxon>Ciliophora</taxon>
        <taxon>Intramacronucleata</taxon>
        <taxon>Spirotrichea</taxon>
        <taxon>Hypotrichia</taxon>
        <taxon>Euplotida</taxon>
        <taxon>Euplotidae</taxon>
        <taxon>Moneuplotes</taxon>
    </lineage>
</organism>
<evidence type="ECO:0000256" key="2">
    <source>
        <dbReference type="SAM" id="MobiDB-lite"/>
    </source>
</evidence>
<keyword evidence="1" id="KW-0853">WD repeat</keyword>
<gene>
    <name evidence="3" type="ORF">ECRASSUSDP1_LOCUS10026</name>
</gene>
<dbReference type="InterPro" id="IPR001680">
    <property type="entry name" value="WD40_rpt"/>
</dbReference>
<dbReference type="InterPro" id="IPR015943">
    <property type="entry name" value="WD40/YVTN_repeat-like_dom_sf"/>
</dbReference>
<keyword evidence="4" id="KW-1185">Reference proteome</keyword>
<dbReference type="Gene3D" id="2.130.10.10">
    <property type="entry name" value="YVTN repeat-like/Quinoprotein amine dehydrogenase"/>
    <property type="match status" value="2"/>
</dbReference>
<feature type="repeat" description="WD" evidence="1">
    <location>
        <begin position="149"/>
        <end position="190"/>
    </location>
</feature>
<protein>
    <submittedName>
        <fullName evidence="3">Uncharacterized protein</fullName>
    </submittedName>
</protein>
<name>A0AAD1UQ04_EUPCR</name>
<dbReference type="EMBL" id="CAMPGE010009872">
    <property type="protein sequence ID" value="CAI2368730.1"/>
    <property type="molecule type" value="Genomic_DNA"/>
</dbReference>
<proteinExistence type="predicted"/>
<feature type="region of interest" description="Disordered" evidence="2">
    <location>
        <begin position="1"/>
        <end position="22"/>
    </location>
</feature>
<dbReference type="Proteomes" id="UP001295684">
    <property type="component" value="Unassembled WGS sequence"/>
</dbReference>
<dbReference type="Pfam" id="PF00400">
    <property type="entry name" value="WD40"/>
    <property type="match status" value="3"/>
</dbReference>
<dbReference type="PANTHER" id="PTHR47822:SF2">
    <property type="entry name" value="F-BOX AND WD-40 DOMAIN PROTEIN 7"/>
    <property type="match status" value="1"/>
</dbReference>
<dbReference type="PROSITE" id="PS50082">
    <property type="entry name" value="WD_REPEATS_2"/>
    <property type="match status" value="1"/>
</dbReference>
<dbReference type="PANTHER" id="PTHR47822">
    <property type="entry name" value="CARBOHYDRATE BINDING DOMAIN CONTAINING PROTEIN"/>
    <property type="match status" value="1"/>
</dbReference>
<evidence type="ECO:0000256" key="1">
    <source>
        <dbReference type="PROSITE-ProRule" id="PRU00221"/>
    </source>
</evidence>
<sequence>MELSSIDSQSISSESSTGSVHMASSQRLDVSMIGSQLLTQKYYWKPSKTHIMSMQFDSESKFLATGALNGGISIYNLYYGHVDATIEAPDESEEILPDGEVKYPVTCLKWKPHFGGYRSHSNVLAASYGNNVVKIWDTNSTSDPLTKIIEEGNTGVYSVDYNLSGGVLATGGADATLRLYDTSDYRLIQEYSPGYGGKVDHFNRIHCVKYNPEDEHIIYSCGADKKVSIHDTRMKDPIASILGPYVIGDALDIQSTKLLTGSYRSEDCLEVWDIRNYKKVDTYEWEPDSEKPSGQVIAAKFMKGSTYGIIAAGRSEKNVKIFDRKNGDVLAKIHGFEEMNYSMDLSHEGNLVSIGNKNGSVFLYEYE</sequence>
<dbReference type="SMART" id="SM00320">
    <property type="entry name" value="WD40"/>
    <property type="match status" value="6"/>
</dbReference>
<reference evidence="3" key="1">
    <citation type="submission" date="2023-07" db="EMBL/GenBank/DDBJ databases">
        <authorList>
            <consortium name="AG Swart"/>
            <person name="Singh M."/>
            <person name="Singh A."/>
            <person name="Seah K."/>
            <person name="Emmerich C."/>
        </authorList>
    </citation>
    <scope>NUCLEOTIDE SEQUENCE</scope>
    <source>
        <strain evidence="3">DP1</strain>
    </source>
</reference>
<accession>A0AAD1UQ04</accession>
<dbReference type="AlphaFoldDB" id="A0AAD1UQ04"/>